<evidence type="ECO:0000256" key="12">
    <source>
        <dbReference type="ARBA" id="ARBA00023306"/>
    </source>
</evidence>
<dbReference type="InterPro" id="IPR018541">
    <property type="entry name" value="Ftsk_gamma"/>
</dbReference>
<dbReference type="PANTHER" id="PTHR22683:SF41">
    <property type="entry name" value="DNA TRANSLOCASE FTSK"/>
    <property type="match status" value="1"/>
</dbReference>
<gene>
    <name evidence="19" type="ORF">H8700_06885</name>
</gene>
<feature type="region of interest" description="Disordered" evidence="16">
    <location>
        <begin position="1"/>
        <end position="51"/>
    </location>
</feature>
<evidence type="ECO:0000256" key="11">
    <source>
        <dbReference type="ARBA" id="ARBA00023136"/>
    </source>
</evidence>
<reference evidence="19 20" key="1">
    <citation type="submission" date="2020-08" db="EMBL/GenBank/DDBJ databases">
        <title>Genome public.</title>
        <authorList>
            <person name="Liu C."/>
            <person name="Sun Q."/>
        </authorList>
    </citation>
    <scope>NUCLEOTIDE SEQUENCE [LARGE SCALE GENOMIC DNA]</scope>
    <source>
        <strain evidence="19 20">BX3</strain>
    </source>
</reference>
<evidence type="ECO:0000256" key="13">
    <source>
        <dbReference type="ARBA" id="ARBA00024986"/>
    </source>
</evidence>
<feature type="domain" description="FtsK" evidence="18">
    <location>
        <begin position="790"/>
        <end position="986"/>
    </location>
</feature>
<dbReference type="Gene3D" id="3.40.50.300">
    <property type="entry name" value="P-loop containing nucleotide triphosphate hydrolases"/>
    <property type="match status" value="1"/>
</dbReference>
<evidence type="ECO:0000256" key="5">
    <source>
        <dbReference type="ARBA" id="ARBA00022692"/>
    </source>
</evidence>
<dbReference type="InterPro" id="IPR027417">
    <property type="entry name" value="P-loop_NTPase"/>
</dbReference>
<evidence type="ECO:0000256" key="14">
    <source>
        <dbReference type="ARBA" id="ARBA00025923"/>
    </source>
</evidence>
<dbReference type="InterPro" id="IPR025199">
    <property type="entry name" value="FtsK_4TM"/>
</dbReference>
<feature type="compositionally biased region" description="Basic residues" evidence="16">
    <location>
        <begin position="341"/>
        <end position="351"/>
    </location>
</feature>
<evidence type="ECO:0000256" key="7">
    <source>
        <dbReference type="ARBA" id="ARBA00022829"/>
    </source>
</evidence>
<dbReference type="Gene3D" id="3.30.980.40">
    <property type="match status" value="1"/>
</dbReference>
<feature type="compositionally biased region" description="Polar residues" evidence="16">
    <location>
        <begin position="1"/>
        <end position="10"/>
    </location>
</feature>
<dbReference type="Pfam" id="PF13491">
    <property type="entry name" value="FtsK_4TM"/>
    <property type="match status" value="1"/>
</dbReference>
<dbReference type="InterPro" id="IPR036390">
    <property type="entry name" value="WH_DNA-bd_sf"/>
</dbReference>
<dbReference type="SMART" id="SM00843">
    <property type="entry name" value="Ftsk_gamma"/>
    <property type="match status" value="1"/>
</dbReference>
<dbReference type="SUPFAM" id="SSF52540">
    <property type="entry name" value="P-loop containing nucleoside triphosphate hydrolases"/>
    <property type="match status" value="1"/>
</dbReference>
<keyword evidence="4" id="KW-0132">Cell division</keyword>
<feature type="compositionally biased region" description="Basic residues" evidence="16">
    <location>
        <begin position="11"/>
        <end position="31"/>
    </location>
</feature>
<keyword evidence="12" id="KW-0131">Cell cycle</keyword>
<dbReference type="InterPro" id="IPR041027">
    <property type="entry name" value="FtsK_alpha"/>
</dbReference>
<keyword evidence="7" id="KW-0159">Chromosome partition</keyword>
<feature type="region of interest" description="Disordered" evidence="16">
    <location>
        <begin position="404"/>
        <end position="432"/>
    </location>
</feature>
<keyword evidence="9 17" id="KW-1133">Transmembrane helix</keyword>
<keyword evidence="11 17" id="KW-0472">Membrane</keyword>
<keyword evidence="3" id="KW-1003">Cell membrane</keyword>
<dbReference type="InterPro" id="IPR050206">
    <property type="entry name" value="FtsK/SpoIIIE/SftA"/>
</dbReference>
<feature type="compositionally biased region" description="Basic and acidic residues" evidence="16">
    <location>
        <begin position="447"/>
        <end position="457"/>
    </location>
</feature>
<evidence type="ECO:0000256" key="17">
    <source>
        <dbReference type="SAM" id="Phobius"/>
    </source>
</evidence>
<dbReference type="Pfam" id="PF17854">
    <property type="entry name" value="FtsK_alpha"/>
    <property type="match status" value="1"/>
</dbReference>
<dbReference type="InterPro" id="IPR003593">
    <property type="entry name" value="AAA+_ATPase"/>
</dbReference>
<evidence type="ECO:0000313" key="20">
    <source>
        <dbReference type="Proteomes" id="UP000637513"/>
    </source>
</evidence>
<dbReference type="PROSITE" id="PS50901">
    <property type="entry name" value="FTSK"/>
    <property type="match status" value="1"/>
</dbReference>
<feature type="compositionally biased region" description="Basic and acidic residues" evidence="16">
    <location>
        <begin position="322"/>
        <end position="332"/>
    </location>
</feature>
<dbReference type="SUPFAM" id="SSF46785">
    <property type="entry name" value="Winged helix' DNA-binding domain"/>
    <property type="match status" value="1"/>
</dbReference>
<sequence length="1171" mass="129695">MAATKKSQSGSRKHSTANSRTKRGTAKRTTTRRNTTEKKNTQTGRKSATGRRRSIEEINEYKDKLAFELGVTVLVIAILSFFLYLCFLGFAGKAGTVVGGLFFGFFGWFAWLVPVVAILGSTVYLVNRGNKMVWRKIIGFMGIVLSVLGLCDLLFQQQIITEYYTTNHVMHPAYADCMFRTCKDVMEKGKGNAGLIGRAVGTIFSGLIGKIGAVFILLALLVLCIYIFYGMEMMRMLRKRNAYREEMQEVYDQISKEEKYNEPSYRVFQNKGKENSREVFKEHVTSKYPLPKTREEKEEERVLSFDLKKINERLDQMEKAVQESIEEQREQSLQEQSARTANKKAAQKSKKREAAIKEPVAMQETATKEPAVMQETATKEPAVMQAEETLSIPIYRNEMRQKFGEHKKTKKPVPKDAAGPEEYFKDHSCESESLEESAADILAELHYAEENSDKDPKGQSAIKGNIENSFEKHTGSEKNVNDVFEKHIVFEKDTDDVFGEHTGSEKDTDDVFGEHTGSEKDTDDVFEKHTGSEKDTDDVFGEHTGSEKDTDDVFGEHTGLEKDADHLFKKQSDFEKNATNQEQAKTVQASDTIPKETAISAGAVVMAQAMAKDRDHTRTVKGHGKFGGDDYVSASDTFNALNESKVAPVDEKPYQFPPLDLLSLPKNAGNAVSDSELRLTAQKLQDTLKSFNVNVKMGAVICGPTVTRYELLPEQGVRVNKITNLADDIKLSMAATSVRIEAPIPGKAAVGIEVPNPTASPVAFRELLEGDTFASSKSDLTFAVGKDIAGKLIMADVGKMPHLLIAGATGSGKSVCINTLIMSILYKADPRDVKLIMIDPKVVELSVYNGIPHLFCPVVTDPKEAAAALNWAVREMGDRYNKFKELGVRNIAGYNEKIKKMEDAQAAGYSKMPYLVVIVDEFADLMMVASKDVEDAVCRLAQLARAAGIHLVLATQRPSVNVITGVIKANIPSRIAFSVSSAIDSRTILDRGGAEKLLGKGDMLFFPTGYSEPIRVQGAFVSDKEVSDVVDFLRENNATPEYDHSVTEIVEEPETEPAEKKAAPENDEYFEDAGRFVIESDRAAAGQLQRRFSIGFNRAGRIIDQLHKAGVVGPAVGTKPRKVLMTMEEFEAMLHGEEIETVDSSSIAQEQEIIESAIIDTEENVATMEEI</sequence>
<keyword evidence="5 17" id="KW-0812">Transmembrane</keyword>
<dbReference type="Pfam" id="PF01580">
    <property type="entry name" value="FtsK_SpoIIIE"/>
    <property type="match status" value="1"/>
</dbReference>
<dbReference type="InterPro" id="IPR002543">
    <property type="entry name" value="FtsK_dom"/>
</dbReference>
<feature type="binding site" evidence="15">
    <location>
        <begin position="807"/>
        <end position="814"/>
    </location>
    <ligand>
        <name>ATP</name>
        <dbReference type="ChEBI" id="CHEBI:30616"/>
    </ligand>
</feature>
<feature type="compositionally biased region" description="Basic and acidic residues" evidence="16">
    <location>
        <begin position="469"/>
        <end position="478"/>
    </location>
</feature>
<comment type="similarity">
    <text evidence="2">Belongs to the FtsK/SpoIIIE/SftA family.</text>
</comment>
<dbReference type="CDD" id="cd01127">
    <property type="entry name" value="TrwB_TraG_TraD_VirD4"/>
    <property type="match status" value="1"/>
</dbReference>
<feature type="region of interest" description="Disordered" evidence="16">
    <location>
        <begin position="495"/>
        <end position="554"/>
    </location>
</feature>
<dbReference type="PANTHER" id="PTHR22683">
    <property type="entry name" value="SPORULATION PROTEIN RELATED"/>
    <property type="match status" value="1"/>
</dbReference>
<evidence type="ECO:0000256" key="2">
    <source>
        <dbReference type="ARBA" id="ARBA00006474"/>
    </source>
</evidence>
<keyword evidence="20" id="KW-1185">Reference proteome</keyword>
<feature type="region of interest" description="Disordered" evidence="16">
    <location>
        <begin position="447"/>
        <end position="478"/>
    </location>
</feature>
<dbReference type="Pfam" id="PF09397">
    <property type="entry name" value="FtsK_gamma"/>
    <property type="match status" value="1"/>
</dbReference>
<keyword evidence="8 15" id="KW-0067">ATP-binding</keyword>
<evidence type="ECO:0000256" key="3">
    <source>
        <dbReference type="ARBA" id="ARBA00022475"/>
    </source>
</evidence>
<dbReference type="SMART" id="SM00382">
    <property type="entry name" value="AAA"/>
    <property type="match status" value="1"/>
</dbReference>
<dbReference type="Proteomes" id="UP000637513">
    <property type="component" value="Unassembled WGS sequence"/>
</dbReference>
<evidence type="ECO:0000256" key="9">
    <source>
        <dbReference type="ARBA" id="ARBA00022989"/>
    </source>
</evidence>
<accession>A0ABR7MUL6</accession>
<comment type="subunit">
    <text evidence="14">Homohexamer. Forms a ring that surrounds DNA.</text>
</comment>
<feature type="transmembrane region" description="Helical" evidence="17">
    <location>
        <begin position="65"/>
        <end position="90"/>
    </location>
</feature>
<comment type="function">
    <text evidence="13">Essential cell division protein that coordinates cell division and chromosome segregation. The N-terminus is involved in assembly of the cell-division machinery. The C-terminus functions as a DNA motor that moves dsDNA in an ATP-dependent manner towards the dif recombination site, which is located within the replication terminus region. Required for activation of the Xer recombinase, allowing activation of chromosome unlinking by recombination.</text>
</comment>
<dbReference type="RefSeq" id="WP_249304577.1">
    <property type="nucleotide sequence ID" value="NZ_JACRSW010000027.1"/>
</dbReference>
<evidence type="ECO:0000256" key="6">
    <source>
        <dbReference type="ARBA" id="ARBA00022741"/>
    </source>
</evidence>
<evidence type="ECO:0000256" key="16">
    <source>
        <dbReference type="SAM" id="MobiDB-lite"/>
    </source>
</evidence>
<organism evidence="19 20">
    <name type="scientific">Jutongia hominis</name>
    <dbReference type="NCBI Taxonomy" id="2763664"/>
    <lineage>
        <taxon>Bacteria</taxon>
        <taxon>Bacillati</taxon>
        <taxon>Bacillota</taxon>
        <taxon>Clostridia</taxon>
        <taxon>Lachnospirales</taxon>
        <taxon>Lachnospiraceae</taxon>
        <taxon>Jutongia</taxon>
    </lineage>
</organism>
<proteinExistence type="inferred from homology"/>
<evidence type="ECO:0000256" key="8">
    <source>
        <dbReference type="ARBA" id="ARBA00022840"/>
    </source>
</evidence>
<evidence type="ECO:0000256" key="10">
    <source>
        <dbReference type="ARBA" id="ARBA00023125"/>
    </source>
</evidence>
<evidence type="ECO:0000313" key="19">
    <source>
        <dbReference type="EMBL" id="MBC8557428.1"/>
    </source>
</evidence>
<feature type="compositionally biased region" description="Basic and acidic residues" evidence="16">
    <location>
        <begin position="512"/>
        <end position="534"/>
    </location>
</feature>
<protein>
    <submittedName>
        <fullName evidence="19">DNA translocase FtsK 4TM domain-containing protein</fullName>
    </submittedName>
</protein>
<evidence type="ECO:0000259" key="18">
    <source>
        <dbReference type="PROSITE" id="PS50901"/>
    </source>
</evidence>
<comment type="subcellular location">
    <subcellularLocation>
        <location evidence="1">Cell membrane</location>
        <topology evidence="1">Multi-pass membrane protein</topology>
    </subcellularLocation>
</comment>
<name>A0ABR7MUL6_9FIRM</name>
<dbReference type="InterPro" id="IPR036388">
    <property type="entry name" value="WH-like_DNA-bd_sf"/>
</dbReference>
<evidence type="ECO:0000256" key="4">
    <source>
        <dbReference type="ARBA" id="ARBA00022618"/>
    </source>
</evidence>
<feature type="transmembrane region" description="Helical" evidence="17">
    <location>
        <begin position="102"/>
        <end position="125"/>
    </location>
</feature>
<evidence type="ECO:0000256" key="15">
    <source>
        <dbReference type="PROSITE-ProRule" id="PRU00289"/>
    </source>
</evidence>
<keyword evidence="10" id="KW-0238">DNA-binding</keyword>
<keyword evidence="6 15" id="KW-0547">Nucleotide-binding</keyword>
<dbReference type="Gene3D" id="1.10.10.10">
    <property type="entry name" value="Winged helix-like DNA-binding domain superfamily/Winged helix DNA-binding domain"/>
    <property type="match status" value="1"/>
</dbReference>
<feature type="region of interest" description="Disordered" evidence="16">
    <location>
        <begin position="322"/>
        <end position="357"/>
    </location>
</feature>
<dbReference type="EMBL" id="JACRSW010000027">
    <property type="protein sequence ID" value="MBC8557428.1"/>
    <property type="molecule type" value="Genomic_DNA"/>
</dbReference>
<feature type="transmembrane region" description="Helical" evidence="17">
    <location>
        <begin position="207"/>
        <end position="229"/>
    </location>
</feature>
<comment type="caution">
    <text evidence="19">The sequence shown here is derived from an EMBL/GenBank/DDBJ whole genome shotgun (WGS) entry which is preliminary data.</text>
</comment>
<evidence type="ECO:0000256" key="1">
    <source>
        <dbReference type="ARBA" id="ARBA00004651"/>
    </source>
</evidence>